<accession>A0A6J5YJ36</accession>
<protein>
    <submittedName>
        <fullName evidence="1">Unannotated protein</fullName>
    </submittedName>
</protein>
<reference evidence="1" key="1">
    <citation type="submission" date="2020-05" db="EMBL/GenBank/DDBJ databases">
        <authorList>
            <person name="Chiriac C."/>
            <person name="Salcher M."/>
            <person name="Ghai R."/>
            <person name="Kavagutti S V."/>
        </authorList>
    </citation>
    <scope>NUCLEOTIDE SEQUENCE</scope>
</reference>
<gene>
    <name evidence="1" type="ORF">UFOPK1392_02332</name>
</gene>
<dbReference type="EMBL" id="CAEMXZ010000169">
    <property type="protein sequence ID" value="CAB4324557.1"/>
    <property type="molecule type" value="Genomic_DNA"/>
</dbReference>
<proteinExistence type="predicted"/>
<organism evidence="1">
    <name type="scientific">freshwater metagenome</name>
    <dbReference type="NCBI Taxonomy" id="449393"/>
    <lineage>
        <taxon>unclassified sequences</taxon>
        <taxon>metagenomes</taxon>
        <taxon>ecological metagenomes</taxon>
    </lineage>
</organism>
<evidence type="ECO:0000313" key="1">
    <source>
        <dbReference type="EMBL" id="CAB4324557.1"/>
    </source>
</evidence>
<name>A0A6J5YJ36_9ZZZZ</name>
<sequence length="65" mass="6995">MSEVIVFPSVAPERSGCGQVTKRALLEAAIATMQARGLIKADLDLDPDTEWSEYTYSALVAIPTP</sequence>
<dbReference type="AlphaFoldDB" id="A0A6J5YJ36"/>